<keyword evidence="1" id="KW-0233">DNA recombination</keyword>
<dbReference type="GO" id="GO:0006310">
    <property type="term" value="P:DNA recombination"/>
    <property type="evidence" value="ECO:0007669"/>
    <property type="project" value="UniProtKB-KW"/>
</dbReference>
<accession>A0A4U0S2Q6</accession>
<dbReference type="RefSeq" id="WP_136728555.1">
    <property type="nucleotide sequence ID" value="NZ_SUMC01000056.1"/>
</dbReference>
<comment type="caution">
    <text evidence="2">The sequence shown here is derived from an EMBL/GenBank/DDBJ whole genome shotgun (WGS) entry which is preliminary data.</text>
</comment>
<dbReference type="EMBL" id="SUMC01000056">
    <property type="protein sequence ID" value="TKA03156.1"/>
    <property type="molecule type" value="Genomic_DNA"/>
</dbReference>
<dbReference type="SUPFAM" id="SSF56349">
    <property type="entry name" value="DNA breaking-rejoining enzymes"/>
    <property type="match status" value="1"/>
</dbReference>
<evidence type="ECO:0000256" key="1">
    <source>
        <dbReference type="ARBA" id="ARBA00023172"/>
    </source>
</evidence>
<dbReference type="Gene3D" id="1.10.443.10">
    <property type="entry name" value="Intergrase catalytic core"/>
    <property type="match status" value="1"/>
</dbReference>
<proteinExistence type="predicted"/>
<name>A0A4U0S2Q6_9ACTN</name>
<dbReference type="InterPro" id="IPR011010">
    <property type="entry name" value="DNA_brk_join_enz"/>
</dbReference>
<gene>
    <name evidence="2" type="ORF">FCI23_36990</name>
</gene>
<dbReference type="InterPro" id="IPR013762">
    <property type="entry name" value="Integrase-like_cat_sf"/>
</dbReference>
<dbReference type="Proteomes" id="UP000305778">
    <property type="component" value="Unassembled WGS sequence"/>
</dbReference>
<organism evidence="2 3">
    <name type="scientific">Actinacidiphila oryziradicis</name>
    <dbReference type="NCBI Taxonomy" id="2571141"/>
    <lineage>
        <taxon>Bacteria</taxon>
        <taxon>Bacillati</taxon>
        <taxon>Actinomycetota</taxon>
        <taxon>Actinomycetes</taxon>
        <taxon>Kitasatosporales</taxon>
        <taxon>Streptomycetaceae</taxon>
        <taxon>Actinacidiphila</taxon>
    </lineage>
</organism>
<evidence type="ECO:0000313" key="2">
    <source>
        <dbReference type="EMBL" id="TKA03156.1"/>
    </source>
</evidence>
<dbReference type="GO" id="GO:0015074">
    <property type="term" value="P:DNA integration"/>
    <property type="evidence" value="ECO:0007669"/>
    <property type="project" value="InterPro"/>
</dbReference>
<dbReference type="OrthoDB" id="4308266at2"/>
<evidence type="ECO:0000313" key="3">
    <source>
        <dbReference type="Proteomes" id="UP000305778"/>
    </source>
</evidence>
<reference evidence="2 3" key="1">
    <citation type="submission" date="2019-04" db="EMBL/GenBank/DDBJ databases">
        <title>Streptomyces oryziradicis sp. nov., a novel actinomycete isolated from rhizosphere soil of rice (Oryza sativa L.).</title>
        <authorList>
            <person name="Li C."/>
        </authorList>
    </citation>
    <scope>NUCLEOTIDE SEQUENCE [LARGE SCALE GENOMIC DNA]</scope>
    <source>
        <strain evidence="2 3">NEAU-C40</strain>
    </source>
</reference>
<dbReference type="GO" id="GO:0003677">
    <property type="term" value="F:DNA binding"/>
    <property type="evidence" value="ECO:0007669"/>
    <property type="project" value="InterPro"/>
</dbReference>
<sequence>MAARLLEEPARLVCWFTKGTTATVELPGQENPQLVRDMAGGLIGLIHPHGQVDAESTVREFVRATRLFAAAMAKRGHVGGAAELTRPVLVKQLWVTGHAHESMIRRMLVSFDQDTQALRPEVRELVGGRAYNQKRRRDSKPLLPYDETVWSRLQEVCRTEIQEAWSQFRQARAAAEKGRDPYQHGWSYENLCWWMVRHGPETAVSLGQRVGWTPTMTYFRMGRGAAAQRACTALFPSPSVVIAYQLLFGAYTGIVPDGIADLGVEDLQWAGDAAMLVNYLKGRTTEESVTLSPRAVRLVERWLEHSAVSRRFAAQTETAELWLRHEYTRVGVWWTGPSRHEAIHGWVRRAGLKGTDGKPLRIHRHSIRTSFESHRDRKHWFGSARGRIDPNHSPRVEDDHYLTAATPAQKDTLEAIVEQAQGDLLRKALPPTVLSDGDLAELADNLPDLVSRLGLDDAAIAELVGGQRDVFVAACADPLAGLHGPKGKPCPARPWVCLLCPLSLFAPRHAANLLRMKAFFARQWQQMPAAQFMAVFGPYAHRIEQILTSYDPAELARLTTVITDTDDEIPLHPEERTA</sequence>
<protein>
    <submittedName>
        <fullName evidence="2">Uncharacterized protein</fullName>
    </submittedName>
</protein>
<keyword evidence="3" id="KW-1185">Reference proteome</keyword>
<dbReference type="AlphaFoldDB" id="A0A4U0S2Q6"/>